<dbReference type="InterPro" id="IPR021005">
    <property type="entry name" value="Znf_CGNR"/>
</dbReference>
<dbReference type="Proteomes" id="UP000095210">
    <property type="component" value="Chromosome"/>
</dbReference>
<dbReference type="PANTHER" id="PTHR35525">
    <property type="entry name" value="BLL6575 PROTEIN"/>
    <property type="match status" value="1"/>
</dbReference>
<evidence type="ECO:0000259" key="1">
    <source>
        <dbReference type="Pfam" id="PF11706"/>
    </source>
</evidence>
<proteinExistence type="predicted"/>
<dbReference type="PANTHER" id="PTHR35525:SF3">
    <property type="entry name" value="BLL6575 PROTEIN"/>
    <property type="match status" value="1"/>
</dbReference>
<dbReference type="Pfam" id="PF07336">
    <property type="entry name" value="ABATE"/>
    <property type="match status" value="1"/>
</dbReference>
<dbReference type="KEGG" id="ahm:TL08_19225"/>
<feature type="domain" description="Zinc finger CGNR" evidence="1">
    <location>
        <begin position="119"/>
        <end position="161"/>
    </location>
</feature>
<dbReference type="Pfam" id="PF11706">
    <property type="entry name" value="zf-CGNR"/>
    <property type="match status" value="1"/>
</dbReference>
<dbReference type="InterPro" id="IPR023286">
    <property type="entry name" value="ABATE_dom_sf"/>
</dbReference>
<name>A0AAC9N067_9PSEU</name>
<protein>
    <submittedName>
        <fullName evidence="2">DUF1470 family protein/CGNR zinc finger</fullName>
    </submittedName>
</protein>
<accession>A0AAC9N067</accession>
<dbReference type="RefSeq" id="WP_069850890.1">
    <property type="nucleotide sequence ID" value="NZ_CP014859.1"/>
</dbReference>
<evidence type="ECO:0000313" key="3">
    <source>
        <dbReference type="Proteomes" id="UP000095210"/>
    </source>
</evidence>
<dbReference type="AlphaFoldDB" id="A0AAC9N067"/>
<dbReference type="SUPFAM" id="SSF160904">
    <property type="entry name" value="Jann2411-like"/>
    <property type="match status" value="1"/>
</dbReference>
<dbReference type="Gene3D" id="1.10.3300.10">
    <property type="entry name" value="Jann2411-like domain"/>
    <property type="match status" value="1"/>
</dbReference>
<gene>
    <name evidence="2" type="ORF">TL08_19225</name>
</gene>
<keyword evidence="3" id="KW-1185">Reference proteome</keyword>
<reference evidence="3" key="1">
    <citation type="submission" date="2016-03" db="EMBL/GenBank/DDBJ databases">
        <title>Complete genome sequence of the type strain Actinoalloteichus hymeniacidonis DSM 45092.</title>
        <authorList>
            <person name="Schaffert L."/>
            <person name="Albersmeier A."/>
            <person name="Winkler A."/>
            <person name="Kalinowski J."/>
            <person name="Zotchev S."/>
            <person name="Ruckert C."/>
        </authorList>
    </citation>
    <scope>NUCLEOTIDE SEQUENCE [LARGE SCALE GENOMIC DNA]</scope>
    <source>
        <strain evidence="3">HPA177(T) (DSM 45092(T))</strain>
    </source>
</reference>
<dbReference type="InterPro" id="IPR010852">
    <property type="entry name" value="ABATE"/>
</dbReference>
<sequence>MVEDTELLLALLNSRPIKDGVEHDALSDDRAAREWSTAHGGTGTPREAENLRHLRAELTRVVLGEAPATVLAETLDGTYQRPRLSEDGLSWELVTEPDARLSARVVLVWAWVTENLPRRLRPCGNEECRLFLLDRSKPNKARWCSMATCGNRMKARRHYERSRGAASAE</sequence>
<dbReference type="EMBL" id="CP014859">
    <property type="protein sequence ID" value="AOS64636.1"/>
    <property type="molecule type" value="Genomic_DNA"/>
</dbReference>
<organism evidence="2 3">
    <name type="scientific">Actinoalloteichus hymeniacidonis</name>
    <dbReference type="NCBI Taxonomy" id="340345"/>
    <lineage>
        <taxon>Bacteria</taxon>
        <taxon>Bacillati</taxon>
        <taxon>Actinomycetota</taxon>
        <taxon>Actinomycetes</taxon>
        <taxon>Pseudonocardiales</taxon>
        <taxon>Pseudonocardiaceae</taxon>
        <taxon>Actinoalloteichus</taxon>
    </lineage>
</organism>
<evidence type="ECO:0000313" key="2">
    <source>
        <dbReference type="EMBL" id="AOS64636.1"/>
    </source>
</evidence>